<evidence type="ECO:0000256" key="2">
    <source>
        <dbReference type="ARBA" id="ARBA00005657"/>
    </source>
</evidence>
<dbReference type="CDD" id="cd03368">
    <property type="entry name" value="Ribosomal_S12"/>
    <property type="match status" value="1"/>
</dbReference>
<keyword evidence="3" id="KW-0809">Transit peptide</keyword>
<keyword evidence="5" id="KW-0496">Mitochondrion</keyword>
<dbReference type="SUPFAM" id="SSF50249">
    <property type="entry name" value="Nucleic acid-binding proteins"/>
    <property type="match status" value="1"/>
</dbReference>
<protein>
    <recommendedName>
        <fullName evidence="7">Small ribosomal subunit protein uS12m</fullName>
    </recommendedName>
    <alternativeName>
        <fullName evidence="8">28S ribosomal protein S12, mitochondrial</fullName>
    </alternativeName>
</protein>
<dbReference type="AlphaFoldDB" id="A0A671Y5R0"/>
<organism evidence="9 10">
    <name type="scientific">Sparus aurata</name>
    <name type="common">Gilthead sea bream</name>
    <dbReference type="NCBI Taxonomy" id="8175"/>
    <lineage>
        <taxon>Eukaryota</taxon>
        <taxon>Metazoa</taxon>
        <taxon>Chordata</taxon>
        <taxon>Craniata</taxon>
        <taxon>Vertebrata</taxon>
        <taxon>Euteleostomi</taxon>
        <taxon>Actinopterygii</taxon>
        <taxon>Neopterygii</taxon>
        <taxon>Teleostei</taxon>
        <taxon>Neoteleostei</taxon>
        <taxon>Acanthomorphata</taxon>
        <taxon>Eupercaria</taxon>
        <taxon>Spariformes</taxon>
        <taxon>Sparidae</taxon>
        <taxon>Sparus</taxon>
    </lineage>
</organism>
<evidence type="ECO:0000256" key="7">
    <source>
        <dbReference type="ARBA" id="ARBA00035248"/>
    </source>
</evidence>
<dbReference type="Proteomes" id="UP000472265">
    <property type="component" value="Chromosome 17"/>
</dbReference>
<keyword evidence="6" id="KW-0687">Ribonucleoprotein</keyword>
<evidence type="ECO:0000256" key="1">
    <source>
        <dbReference type="ARBA" id="ARBA00004173"/>
    </source>
</evidence>
<gene>
    <name evidence="9" type="primary">MRPS12</name>
    <name evidence="9" type="synonym">LOC115568005</name>
</gene>
<evidence type="ECO:0000256" key="6">
    <source>
        <dbReference type="ARBA" id="ARBA00023274"/>
    </source>
</evidence>
<sequence>MSLILVVDETRKHFSITSGIFKFLCSRWNKNVLGSFFSENAIKILISGTINCVFSLRTSCGTLAGGLWAQAGMSLLWSLRPALTSLFQASQHASAWTAPILSRTMATLNQMHRQGKPKPPPKTVGATFGRPQLKAVVLKTMIRKPKKPNSANRKCARVRLSNGKEAVAFIPGEGHNLQEHNVVLVEGGRTQDLPGVKLKVVRGKYDCAHVVKKKQ</sequence>
<reference evidence="9" key="2">
    <citation type="submission" date="2025-08" db="UniProtKB">
        <authorList>
            <consortium name="Ensembl"/>
        </authorList>
    </citation>
    <scope>IDENTIFICATION</scope>
</reference>
<evidence type="ECO:0000256" key="3">
    <source>
        <dbReference type="ARBA" id="ARBA00022946"/>
    </source>
</evidence>
<evidence type="ECO:0000313" key="9">
    <source>
        <dbReference type="Ensembl" id="ENSSAUP00010058855.1"/>
    </source>
</evidence>
<evidence type="ECO:0000256" key="5">
    <source>
        <dbReference type="ARBA" id="ARBA00023128"/>
    </source>
</evidence>
<dbReference type="Pfam" id="PF00164">
    <property type="entry name" value="Ribosom_S12_S23"/>
    <property type="match status" value="1"/>
</dbReference>
<dbReference type="PROSITE" id="PS00055">
    <property type="entry name" value="RIBOSOMAL_S12"/>
    <property type="match status" value="1"/>
</dbReference>
<accession>A0A671Y5R0</accession>
<dbReference type="FunFam" id="2.40.50.140:FF:000115">
    <property type="entry name" value="28S ribosomal protein S12, mitochondrial"/>
    <property type="match status" value="1"/>
</dbReference>
<dbReference type="InterPro" id="IPR005679">
    <property type="entry name" value="Ribosomal_uS12_bac"/>
</dbReference>
<dbReference type="GO" id="GO:0003735">
    <property type="term" value="F:structural constituent of ribosome"/>
    <property type="evidence" value="ECO:0007669"/>
    <property type="project" value="InterPro"/>
</dbReference>
<evidence type="ECO:0000256" key="8">
    <source>
        <dbReference type="ARBA" id="ARBA00083933"/>
    </source>
</evidence>
<dbReference type="GO" id="GO:0006412">
    <property type="term" value="P:translation"/>
    <property type="evidence" value="ECO:0007669"/>
    <property type="project" value="InterPro"/>
</dbReference>
<dbReference type="FunCoup" id="A0A671Y5R0">
    <property type="interactions" value="612"/>
</dbReference>
<dbReference type="PRINTS" id="PR01034">
    <property type="entry name" value="RIBOSOMALS12"/>
</dbReference>
<dbReference type="InParanoid" id="A0A671Y5R0"/>
<dbReference type="InterPro" id="IPR012340">
    <property type="entry name" value="NA-bd_OB-fold"/>
</dbReference>
<evidence type="ECO:0000313" key="10">
    <source>
        <dbReference type="Proteomes" id="UP000472265"/>
    </source>
</evidence>
<keyword evidence="4" id="KW-0689">Ribosomal protein</keyword>
<dbReference type="OMA" id="VKIRCIR"/>
<comment type="subcellular location">
    <subcellularLocation>
        <location evidence="1">Mitochondrion</location>
    </subcellularLocation>
</comment>
<dbReference type="GO" id="GO:0005763">
    <property type="term" value="C:mitochondrial small ribosomal subunit"/>
    <property type="evidence" value="ECO:0007669"/>
    <property type="project" value="UniProtKB-ARBA"/>
</dbReference>
<dbReference type="Ensembl" id="ENSSAUT00010061757.1">
    <property type="protein sequence ID" value="ENSSAUP00010058855.1"/>
    <property type="gene ID" value="ENSSAUG00010023981.1"/>
</dbReference>
<reference evidence="9" key="3">
    <citation type="submission" date="2025-09" db="UniProtKB">
        <authorList>
            <consortium name="Ensembl"/>
        </authorList>
    </citation>
    <scope>IDENTIFICATION</scope>
</reference>
<evidence type="ECO:0000256" key="4">
    <source>
        <dbReference type="ARBA" id="ARBA00022980"/>
    </source>
</evidence>
<dbReference type="GeneTree" id="ENSGT00550000075103"/>
<dbReference type="InterPro" id="IPR006032">
    <property type="entry name" value="Ribosomal_uS12"/>
</dbReference>
<dbReference type="NCBIfam" id="TIGR00981">
    <property type="entry name" value="rpsL_bact"/>
    <property type="match status" value="1"/>
</dbReference>
<dbReference type="PANTHER" id="PTHR11652">
    <property type="entry name" value="30S RIBOSOMAL PROTEIN S12 FAMILY MEMBER"/>
    <property type="match status" value="1"/>
</dbReference>
<comment type="similarity">
    <text evidence="2">Belongs to the universal ribosomal protein uS12 family.</text>
</comment>
<dbReference type="Gene3D" id="2.40.50.140">
    <property type="entry name" value="Nucleic acid-binding proteins"/>
    <property type="match status" value="1"/>
</dbReference>
<name>A0A671Y5R0_SPAAU</name>
<reference evidence="9" key="1">
    <citation type="submission" date="2021-04" db="EMBL/GenBank/DDBJ databases">
        <authorList>
            <consortium name="Wellcome Sanger Institute Data Sharing"/>
        </authorList>
    </citation>
    <scope>NUCLEOTIDE SEQUENCE [LARGE SCALE GENOMIC DNA]</scope>
</reference>
<keyword evidence="10" id="KW-1185">Reference proteome</keyword>
<proteinExistence type="inferred from homology"/>